<proteinExistence type="predicted"/>
<evidence type="ECO:0000256" key="2">
    <source>
        <dbReference type="ARBA" id="ARBA00004141"/>
    </source>
</evidence>
<evidence type="ECO:0000256" key="9">
    <source>
        <dbReference type="ARBA" id="ARBA00022833"/>
    </source>
</evidence>
<dbReference type="PANTHER" id="PTHR45977:SF4">
    <property type="entry name" value="RING-TYPE DOMAIN-CONTAINING PROTEIN"/>
    <property type="match status" value="1"/>
</dbReference>
<dbReference type="Proteomes" id="UP000054928">
    <property type="component" value="Unassembled WGS sequence"/>
</dbReference>
<evidence type="ECO:0000313" key="15">
    <source>
        <dbReference type="EMBL" id="CEG36830.1"/>
    </source>
</evidence>
<evidence type="ECO:0000256" key="13">
    <source>
        <dbReference type="SAM" id="MobiDB-lite"/>
    </source>
</evidence>
<name>A0A0P1A9H0_PLAHL</name>
<dbReference type="RefSeq" id="XP_024573199.1">
    <property type="nucleotide sequence ID" value="XM_024722087.1"/>
</dbReference>
<keyword evidence="16" id="KW-1185">Reference proteome</keyword>
<keyword evidence="10" id="KW-1133">Transmembrane helix</keyword>
<evidence type="ECO:0000256" key="1">
    <source>
        <dbReference type="ARBA" id="ARBA00000900"/>
    </source>
</evidence>
<dbReference type="PANTHER" id="PTHR45977">
    <property type="entry name" value="TARGET OF ERK KINASE MPK-1"/>
    <property type="match status" value="1"/>
</dbReference>
<keyword evidence="6" id="KW-0479">Metal-binding</keyword>
<dbReference type="GO" id="GO:0006511">
    <property type="term" value="P:ubiquitin-dependent protein catabolic process"/>
    <property type="evidence" value="ECO:0007669"/>
    <property type="project" value="TreeGrafter"/>
</dbReference>
<dbReference type="AlphaFoldDB" id="A0A0P1A9H0"/>
<evidence type="ECO:0000256" key="8">
    <source>
        <dbReference type="ARBA" id="ARBA00022786"/>
    </source>
</evidence>
<keyword evidence="4" id="KW-0808">Transferase</keyword>
<comment type="subcellular location">
    <subcellularLocation>
        <location evidence="2">Membrane</location>
        <topology evidence="2">Multi-pass membrane protein</topology>
    </subcellularLocation>
</comment>
<dbReference type="EMBL" id="CCYD01000252">
    <property type="protein sequence ID" value="CEG36830.1"/>
    <property type="molecule type" value="Genomic_DNA"/>
</dbReference>
<keyword evidence="7 12" id="KW-0863">Zinc-finger</keyword>
<dbReference type="PROSITE" id="PS50089">
    <property type="entry name" value="ZF_RING_2"/>
    <property type="match status" value="1"/>
</dbReference>
<dbReference type="Gene3D" id="3.30.40.10">
    <property type="entry name" value="Zinc/RING finger domain, C3HC4 (zinc finger)"/>
    <property type="match status" value="1"/>
</dbReference>
<feature type="compositionally biased region" description="Low complexity" evidence="13">
    <location>
        <begin position="160"/>
        <end position="177"/>
    </location>
</feature>
<reference evidence="16" key="1">
    <citation type="submission" date="2014-09" db="EMBL/GenBank/DDBJ databases">
        <authorList>
            <person name="Sharma Rahul"/>
            <person name="Thines Marco"/>
        </authorList>
    </citation>
    <scope>NUCLEOTIDE SEQUENCE [LARGE SCALE GENOMIC DNA]</scope>
</reference>
<protein>
    <recommendedName>
        <fullName evidence="3">RING-type E3 ubiquitin transferase</fullName>
        <ecNumber evidence="3">2.3.2.27</ecNumber>
    </recommendedName>
</protein>
<evidence type="ECO:0000259" key="14">
    <source>
        <dbReference type="PROSITE" id="PS50089"/>
    </source>
</evidence>
<evidence type="ECO:0000256" key="3">
    <source>
        <dbReference type="ARBA" id="ARBA00012483"/>
    </source>
</evidence>
<dbReference type="STRING" id="4781.A0A0P1A9H0"/>
<evidence type="ECO:0000313" key="16">
    <source>
        <dbReference type="Proteomes" id="UP000054928"/>
    </source>
</evidence>
<evidence type="ECO:0000256" key="5">
    <source>
        <dbReference type="ARBA" id="ARBA00022692"/>
    </source>
</evidence>
<dbReference type="GO" id="GO:0016020">
    <property type="term" value="C:membrane"/>
    <property type="evidence" value="ECO:0007669"/>
    <property type="project" value="UniProtKB-SubCell"/>
</dbReference>
<feature type="region of interest" description="Disordered" evidence="13">
    <location>
        <begin position="1"/>
        <end position="48"/>
    </location>
</feature>
<keyword evidence="9" id="KW-0862">Zinc</keyword>
<dbReference type="OrthoDB" id="8062037at2759"/>
<dbReference type="GeneID" id="36399140"/>
<accession>A0A0P1A9H0</accession>
<evidence type="ECO:0000256" key="4">
    <source>
        <dbReference type="ARBA" id="ARBA00022679"/>
    </source>
</evidence>
<evidence type="ECO:0000256" key="7">
    <source>
        <dbReference type="ARBA" id="ARBA00022771"/>
    </source>
</evidence>
<feature type="compositionally biased region" description="Basic residues" evidence="13">
    <location>
        <begin position="1"/>
        <end position="14"/>
    </location>
</feature>
<evidence type="ECO:0000256" key="12">
    <source>
        <dbReference type="PROSITE-ProRule" id="PRU00175"/>
    </source>
</evidence>
<dbReference type="Pfam" id="PF13639">
    <property type="entry name" value="zf-RING_2"/>
    <property type="match status" value="1"/>
</dbReference>
<dbReference type="CDD" id="cd16454">
    <property type="entry name" value="RING-H2_PA-TM-RING"/>
    <property type="match status" value="1"/>
</dbReference>
<evidence type="ECO:0000256" key="10">
    <source>
        <dbReference type="ARBA" id="ARBA00022989"/>
    </source>
</evidence>
<dbReference type="GO" id="GO:0008270">
    <property type="term" value="F:zinc ion binding"/>
    <property type="evidence" value="ECO:0007669"/>
    <property type="project" value="UniProtKB-KW"/>
</dbReference>
<evidence type="ECO:0000256" key="6">
    <source>
        <dbReference type="ARBA" id="ARBA00022723"/>
    </source>
</evidence>
<comment type="catalytic activity">
    <reaction evidence="1">
        <text>S-ubiquitinyl-[E2 ubiquitin-conjugating enzyme]-L-cysteine + [acceptor protein]-L-lysine = [E2 ubiquitin-conjugating enzyme]-L-cysteine + N(6)-ubiquitinyl-[acceptor protein]-L-lysine.</text>
        <dbReference type="EC" id="2.3.2.27"/>
    </reaction>
</comment>
<feature type="domain" description="RING-type" evidence="14">
    <location>
        <begin position="251"/>
        <end position="292"/>
    </location>
</feature>
<dbReference type="SMART" id="SM00184">
    <property type="entry name" value="RING"/>
    <property type="match status" value="1"/>
</dbReference>
<dbReference type="InterPro" id="IPR013083">
    <property type="entry name" value="Znf_RING/FYVE/PHD"/>
</dbReference>
<feature type="region of interest" description="Disordered" evidence="13">
    <location>
        <begin position="154"/>
        <end position="188"/>
    </location>
</feature>
<keyword evidence="5" id="KW-0812">Transmembrane</keyword>
<dbReference type="InterPro" id="IPR001841">
    <property type="entry name" value="Znf_RING"/>
</dbReference>
<organism evidence="15 16">
    <name type="scientific">Plasmopara halstedii</name>
    <name type="common">Downy mildew of sunflower</name>
    <dbReference type="NCBI Taxonomy" id="4781"/>
    <lineage>
        <taxon>Eukaryota</taxon>
        <taxon>Sar</taxon>
        <taxon>Stramenopiles</taxon>
        <taxon>Oomycota</taxon>
        <taxon>Peronosporomycetes</taxon>
        <taxon>Peronosporales</taxon>
        <taxon>Peronosporaceae</taxon>
        <taxon>Plasmopara</taxon>
    </lineage>
</organism>
<keyword evidence="11" id="KW-0472">Membrane</keyword>
<dbReference type="SUPFAM" id="SSF57850">
    <property type="entry name" value="RING/U-box"/>
    <property type="match status" value="1"/>
</dbReference>
<keyword evidence="8" id="KW-0833">Ubl conjugation pathway</keyword>
<sequence>MGKNKRSGNRKDRRNAKNTEMRAPDANLSVFAISAPQSKPKRSSSPKIKYLRTDPSMVKGPMLDFEEDFPKSMKLTFPPSSPSAASTASTTSSFNSLSFPTVDPLVNCARAMFQDCIRNRQLGPGNARKRFIDDEDTMESKSYGWHCDAISKRKDHESMSPRSSSSSDDELSQLSSMNHSFSAEKPDRDCNSKLAKEEMYRQILVGDYDLSSSSPEFQCLSPMVEEKGLPIEVRYQLPLALGTANETSKECTICQLRYGIGDHIVTLPCQHFFHACCVDKWLWNHTSCPLCRTEVILDQETEPHCTKHNFTECSPVDQERIRRQLRSSSQHAGFRPVVPVEIDQLDLEVSSMTLDEDLDVEDEPSYLICPTPLLATNALDDHQFGN</sequence>
<dbReference type="EC" id="2.3.2.27" evidence="3"/>
<dbReference type="GO" id="GO:0016567">
    <property type="term" value="P:protein ubiquitination"/>
    <property type="evidence" value="ECO:0007669"/>
    <property type="project" value="TreeGrafter"/>
</dbReference>
<evidence type="ECO:0000256" key="11">
    <source>
        <dbReference type="ARBA" id="ARBA00023136"/>
    </source>
</evidence>
<dbReference type="GO" id="GO:0061630">
    <property type="term" value="F:ubiquitin protein ligase activity"/>
    <property type="evidence" value="ECO:0007669"/>
    <property type="project" value="UniProtKB-EC"/>
</dbReference>